<feature type="transmembrane region" description="Helical" evidence="7">
    <location>
        <begin position="495"/>
        <end position="516"/>
    </location>
</feature>
<feature type="transmembrane region" description="Helical" evidence="7">
    <location>
        <begin position="432"/>
        <end position="455"/>
    </location>
</feature>
<protein>
    <recommendedName>
        <fullName evidence="8">Major facilitator superfamily (MFS) profile domain-containing protein</fullName>
    </recommendedName>
</protein>
<proteinExistence type="inferred from homology"/>
<evidence type="ECO:0000256" key="6">
    <source>
        <dbReference type="SAM" id="MobiDB-lite"/>
    </source>
</evidence>
<evidence type="ECO:0000259" key="8">
    <source>
        <dbReference type="PROSITE" id="PS50850"/>
    </source>
</evidence>
<dbReference type="PANTHER" id="PTHR11662">
    <property type="entry name" value="SOLUTE CARRIER FAMILY 17"/>
    <property type="match status" value="1"/>
</dbReference>
<feature type="transmembrane region" description="Helical" evidence="7">
    <location>
        <begin position="278"/>
        <end position="294"/>
    </location>
</feature>
<feature type="region of interest" description="Disordered" evidence="6">
    <location>
        <begin position="27"/>
        <end position="50"/>
    </location>
</feature>
<comment type="similarity">
    <text evidence="5">Belongs to the major facilitator superfamily. Sodium/anion cotransporter (TC 2.A.1.14) family.</text>
</comment>
<feature type="transmembrane region" description="Helical" evidence="7">
    <location>
        <begin position="152"/>
        <end position="172"/>
    </location>
</feature>
<comment type="subcellular location">
    <subcellularLocation>
        <location evidence="1">Membrane</location>
        <topology evidence="1">Multi-pass membrane protein</topology>
    </subcellularLocation>
</comment>
<gene>
    <name evidence="9" type="ORF">PPROV_000564800</name>
</gene>
<dbReference type="Gene3D" id="1.20.1250.20">
    <property type="entry name" value="MFS general substrate transporter like domains"/>
    <property type="match status" value="2"/>
</dbReference>
<feature type="transmembrane region" description="Helical" evidence="7">
    <location>
        <begin position="248"/>
        <end position="272"/>
    </location>
</feature>
<dbReference type="EMBL" id="BNJQ01000014">
    <property type="protein sequence ID" value="GHP06904.1"/>
    <property type="molecule type" value="Genomic_DNA"/>
</dbReference>
<dbReference type="Proteomes" id="UP000660262">
    <property type="component" value="Unassembled WGS sequence"/>
</dbReference>
<name>A0A830HIE9_9CHLO</name>
<feature type="transmembrane region" description="Helical" evidence="7">
    <location>
        <begin position="208"/>
        <end position="227"/>
    </location>
</feature>
<evidence type="ECO:0000313" key="10">
    <source>
        <dbReference type="Proteomes" id="UP000660262"/>
    </source>
</evidence>
<dbReference type="SUPFAM" id="SSF103473">
    <property type="entry name" value="MFS general substrate transporter"/>
    <property type="match status" value="1"/>
</dbReference>
<evidence type="ECO:0000256" key="1">
    <source>
        <dbReference type="ARBA" id="ARBA00004141"/>
    </source>
</evidence>
<feature type="transmembrane region" description="Helical" evidence="7">
    <location>
        <begin position="184"/>
        <end position="202"/>
    </location>
</feature>
<dbReference type="PROSITE" id="PS50850">
    <property type="entry name" value="MFS"/>
    <property type="match status" value="1"/>
</dbReference>
<organism evidence="9 10">
    <name type="scientific">Pycnococcus provasolii</name>
    <dbReference type="NCBI Taxonomy" id="41880"/>
    <lineage>
        <taxon>Eukaryota</taxon>
        <taxon>Viridiplantae</taxon>
        <taxon>Chlorophyta</taxon>
        <taxon>Pseudoscourfieldiophyceae</taxon>
        <taxon>Pseudoscourfieldiales</taxon>
        <taxon>Pycnococcaceae</taxon>
        <taxon>Pycnococcus</taxon>
    </lineage>
</organism>
<feature type="transmembrane region" description="Helical" evidence="7">
    <location>
        <begin position="467"/>
        <end position="489"/>
    </location>
</feature>
<feature type="transmembrane region" description="Helical" evidence="7">
    <location>
        <begin position="407"/>
        <end position="426"/>
    </location>
</feature>
<dbReference type="PANTHER" id="PTHR11662:SF399">
    <property type="entry name" value="FI19708P1-RELATED"/>
    <property type="match status" value="1"/>
</dbReference>
<dbReference type="OrthoDB" id="2250022at2759"/>
<feature type="transmembrane region" description="Helical" evidence="7">
    <location>
        <begin position="334"/>
        <end position="354"/>
    </location>
</feature>
<comment type="caution">
    <text evidence="9">The sequence shown here is derived from an EMBL/GenBank/DDBJ whole genome shotgun (WGS) entry which is preliminary data.</text>
</comment>
<keyword evidence="4 7" id="KW-0472">Membrane</keyword>
<dbReference type="InterPro" id="IPR020846">
    <property type="entry name" value="MFS_dom"/>
</dbReference>
<evidence type="ECO:0000256" key="3">
    <source>
        <dbReference type="ARBA" id="ARBA00022989"/>
    </source>
</evidence>
<dbReference type="GO" id="GO:0016020">
    <property type="term" value="C:membrane"/>
    <property type="evidence" value="ECO:0007669"/>
    <property type="project" value="UniProtKB-SubCell"/>
</dbReference>
<accession>A0A830HIE9</accession>
<dbReference type="InterPro" id="IPR036259">
    <property type="entry name" value="MFS_trans_sf"/>
</dbReference>
<evidence type="ECO:0000313" key="9">
    <source>
        <dbReference type="EMBL" id="GHP06904.1"/>
    </source>
</evidence>
<evidence type="ECO:0000256" key="2">
    <source>
        <dbReference type="ARBA" id="ARBA00022692"/>
    </source>
</evidence>
<keyword evidence="2 7" id="KW-0812">Transmembrane</keyword>
<feature type="transmembrane region" description="Helical" evidence="7">
    <location>
        <begin position="374"/>
        <end position="395"/>
    </location>
</feature>
<dbReference type="Pfam" id="PF07690">
    <property type="entry name" value="MFS_1"/>
    <property type="match status" value="1"/>
</dbReference>
<keyword evidence="3 7" id="KW-1133">Transmembrane helix</keyword>
<evidence type="ECO:0000256" key="4">
    <source>
        <dbReference type="ARBA" id="ARBA00023136"/>
    </source>
</evidence>
<feature type="compositionally biased region" description="Basic residues" evidence="6">
    <location>
        <begin position="28"/>
        <end position="42"/>
    </location>
</feature>
<evidence type="ECO:0000256" key="7">
    <source>
        <dbReference type="SAM" id="Phobius"/>
    </source>
</evidence>
<dbReference type="GO" id="GO:0009536">
    <property type="term" value="C:plastid"/>
    <property type="evidence" value="ECO:0007669"/>
    <property type="project" value="TreeGrafter"/>
</dbReference>
<evidence type="ECO:0000256" key="5">
    <source>
        <dbReference type="ARBA" id="ARBA00024362"/>
    </source>
</evidence>
<dbReference type="AlphaFoldDB" id="A0A830HIE9"/>
<dbReference type="GO" id="GO:0005315">
    <property type="term" value="F:phosphate transmembrane transporter activity"/>
    <property type="evidence" value="ECO:0007669"/>
    <property type="project" value="TreeGrafter"/>
</dbReference>
<reference evidence="9" key="1">
    <citation type="submission" date="2020-10" db="EMBL/GenBank/DDBJ databases">
        <title>Unveiling of a novel bifunctional photoreceptor, Dualchrome1, isolated from a cosmopolitan green alga.</title>
        <authorList>
            <person name="Suzuki S."/>
            <person name="Kawachi M."/>
        </authorList>
    </citation>
    <scope>NUCLEOTIDE SEQUENCE</scope>
    <source>
        <strain evidence="9">NIES 2893</strain>
    </source>
</reference>
<sequence length="530" mass="55324">MSVTGKGMSPASFVRIKAPSAVPVPALRSRRRHCHSSSCRRAHSQDSSSSVSCHRHGALHSLCGGVRGDGASGYRQSFLRGRRLRKFEINVSSDVITGDGSVEEEDESEKKRQEVRRIVMPSALVLLSSNLCRISMPVALVPLAATYGWNGATVGLIGSSFLWGYMATQLLGGALADAVGGKRALFVGMLLWFGATGALALATSVPVAAIVPTLCALRAVVGAGQGAMMSSMQQVVATHIPQKRRATALGAIYGGFHMGNIVGLVLCPLLIAMRSVEASFLAVALVGLPVIAFWQSNVPPKAKGEGASSTTAASSPSSTLSFVSLMRDCGMAPWAIVIATFVNHFAYFLFLNWMPAYFVSEYGVSLRASAKLSVAPWICCAIVSSASGVIADRVARMPGMTLTRVRKLFQCTSFVGTALSLVALSAANQPTAAMVCFIACFGFISVGQAGFVANTGDVAPPRLVGRLFGLANTFGSLGGILSTSAAGILSEMSGFGFAWVFRSTAAILLTGAMLYARFASAEPAVGGNKN</sequence>
<dbReference type="InterPro" id="IPR011701">
    <property type="entry name" value="MFS"/>
</dbReference>
<dbReference type="InterPro" id="IPR050382">
    <property type="entry name" value="MFS_Na/Anion_cotransporter"/>
</dbReference>
<feature type="domain" description="Major facilitator superfamily (MFS) profile" evidence="8">
    <location>
        <begin position="118"/>
        <end position="523"/>
    </location>
</feature>
<keyword evidence="10" id="KW-1185">Reference proteome</keyword>